<dbReference type="InterPro" id="IPR010402">
    <property type="entry name" value="CCT_domain"/>
</dbReference>
<feature type="compositionally biased region" description="Low complexity" evidence="8">
    <location>
        <begin position="402"/>
        <end position="412"/>
    </location>
</feature>
<dbReference type="Pfam" id="PF00643">
    <property type="entry name" value="zf-B_box"/>
    <property type="match status" value="1"/>
</dbReference>
<feature type="region of interest" description="Disordered" evidence="8">
    <location>
        <begin position="1"/>
        <end position="62"/>
    </location>
</feature>
<keyword evidence="6" id="KW-0863">Zinc-finger</keyword>
<comment type="caution">
    <text evidence="11">The sequence shown here is derived from an EMBL/GenBank/DDBJ whole genome shotgun (WGS) entry which is preliminary data.</text>
</comment>
<evidence type="ECO:0000256" key="3">
    <source>
        <dbReference type="ARBA" id="ARBA00022723"/>
    </source>
</evidence>
<dbReference type="GO" id="GO:0003700">
    <property type="term" value="F:DNA-binding transcription factor activity"/>
    <property type="evidence" value="ECO:0007669"/>
    <property type="project" value="TreeGrafter"/>
</dbReference>
<feature type="compositionally biased region" description="Polar residues" evidence="8">
    <location>
        <begin position="1"/>
        <end position="18"/>
    </location>
</feature>
<dbReference type="AlphaFoldDB" id="A0A830HYW0"/>
<accession>A0A830HYW0</accession>
<proteinExistence type="inferred from homology"/>
<keyword evidence="3" id="KW-0479">Metal-binding</keyword>
<evidence type="ECO:0000256" key="8">
    <source>
        <dbReference type="SAM" id="MobiDB-lite"/>
    </source>
</evidence>
<evidence type="ECO:0000256" key="1">
    <source>
        <dbReference type="ARBA" id="ARBA00004123"/>
    </source>
</evidence>
<dbReference type="InterPro" id="IPR045281">
    <property type="entry name" value="CONSTANS-like"/>
</dbReference>
<feature type="region of interest" description="Disordered" evidence="8">
    <location>
        <begin position="460"/>
        <end position="501"/>
    </location>
</feature>
<evidence type="ECO:0000259" key="10">
    <source>
        <dbReference type="PROSITE" id="PS51017"/>
    </source>
</evidence>
<dbReference type="GO" id="GO:0008270">
    <property type="term" value="F:zinc ion binding"/>
    <property type="evidence" value="ECO:0007669"/>
    <property type="project" value="UniProtKB-KW"/>
</dbReference>
<keyword evidence="5 7" id="KW-0539">Nucleus</keyword>
<protein>
    <submittedName>
        <fullName evidence="11">Uncharacterized protein</fullName>
    </submittedName>
</protein>
<evidence type="ECO:0000256" key="5">
    <source>
        <dbReference type="ARBA" id="ARBA00023242"/>
    </source>
</evidence>
<feature type="region of interest" description="Disordered" evidence="8">
    <location>
        <begin position="596"/>
        <end position="641"/>
    </location>
</feature>
<dbReference type="EMBL" id="BNJQ01000040">
    <property type="protein sequence ID" value="GHP12294.1"/>
    <property type="molecule type" value="Genomic_DNA"/>
</dbReference>
<comment type="subcellular location">
    <subcellularLocation>
        <location evidence="1 7">Nucleus</location>
    </subcellularLocation>
</comment>
<evidence type="ECO:0000256" key="2">
    <source>
        <dbReference type="ARBA" id="ARBA00010024"/>
    </source>
</evidence>
<keyword evidence="12" id="KW-1185">Reference proteome</keyword>
<feature type="region of interest" description="Disordered" evidence="8">
    <location>
        <begin position="192"/>
        <end position="226"/>
    </location>
</feature>
<feature type="region of interest" description="Disordered" evidence="8">
    <location>
        <begin position="321"/>
        <end position="384"/>
    </location>
</feature>
<feature type="domain" description="B box-type" evidence="9">
    <location>
        <begin position="109"/>
        <end position="156"/>
    </location>
</feature>
<dbReference type="PROSITE" id="PS50119">
    <property type="entry name" value="ZF_BBOX"/>
    <property type="match status" value="2"/>
</dbReference>
<dbReference type="InterPro" id="IPR000315">
    <property type="entry name" value="Znf_B-box"/>
</dbReference>
<evidence type="ECO:0000313" key="12">
    <source>
        <dbReference type="Proteomes" id="UP000660262"/>
    </source>
</evidence>
<dbReference type="Pfam" id="PF06203">
    <property type="entry name" value="CCT"/>
    <property type="match status" value="1"/>
</dbReference>
<dbReference type="PANTHER" id="PTHR31319">
    <property type="entry name" value="ZINC FINGER PROTEIN CONSTANS-LIKE 4"/>
    <property type="match status" value="1"/>
</dbReference>
<dbReference type="Proteomes" id="UP000660262">
    <property type="component" value="Unassembled WGS sequence"/>
</dbReference>
<keyword evidence="4" id="KW-0862">Zinc</keyword>
<dbReference type="GO" id="GO:0005634">
    <property type="term" value="C:nucleus"/>
    <property type="evidence" value="ECO:0007669"/>
    <property type="project" value="UniProtKB-SubCell"/>
</dbReference>
<organism evidence="11 12">
    <name type="scientific">Pycnococcus provasolii</name>
    <dbReference type="NCBI Taxonomy" id="41880"/>
    <lineage>
        <taxon>Eukaryota</taxon>
        <taxon>Viridiplantae</taxon>
        <taxon>Chlorophyta</taxon>
        <taxon>Pseudoscourfieldiophyceae</taxon>
        <taxon>Pseudoscourfieldiales</taxon>
        <taxon>Pycnococcaceae</taxon>
        <taxon>Pycnococcus</taxon>
    </lineage>
</organism>
<name>A0A830HYW0_9CHLO</name>
<feature type="region of interest" description="Disordered" evidence="8">
    <location>
        <begin position="402"/>
        <end position="426"/>
    </location>
</feature>
<feature type="compositionally biased region" description="Low complexity" evidence="8">
    <location>
        <begin position="49"/>
        <end position="58"/>
    </location>
</feature>
<gene>
    <name evidence="11" type="ORF">PPROV_001102200</name>
</gene>
<dbReference type="SMART" id="SM00336">
    <property type="entry name" value="BBOX"/>
    <property type="match status" value="2"/>
</dbReference>
<feature type="compositionally biased region" description="Low complexity" evidence="8">
    <location>
        <begin position="28"/>
        <end position="42"/>
    </location>
</feature>
<dbReference type="PANTHER" id="PTHR31319:SF77">
    <property type="entry name" value="ZINC FINGER PROTEIN CONSTANS-LIKE 4"/>
    <property type="match status" value="1"/>
</dbReference>
<sequence length="641" mass="68881">MVSVARNTGQQAANNISMSKPMAADTTTNASPQNNDNSNNNTDQREGAQVQQQQQQQQRNASTSVRTASSCEVCSTAKPVVYCYNDNAYMCRACDLAIHTANKVARGHARQYLCENCECRPARIFCKTDGVVLCDKCDSDIHDANVVARRHVRIPLDTFTQETLDAKAREMAAENNAPGPKPMHVAPATSELSGAAVPSSGDPNNSNTPPASGQSPLLQMTHEKPPHNSALTSVPYTPFGTSNLAASASFAEVEEHRRVTNELFQDMLVTLGSGPLGLDDPIPGLDVDDTLPPLFFEALGGTTIFPQEMGQPLVELPSPSMSDGAGAAATAQHAMRPNVAAQQQHRMMGMPSVPANRAVSTDGGASGSGGYNSHNSDSASAGDALVPLSMGYDEEIMHQQVPMQQLHQQQQQQPPPPAVRPPGRASFGEWYSWAKKAEQNANTAPQPGYAITSTAYNPQQAQQMAQRQPQAAAAAAAPATTTTTTTSMQQQQQQQQWPGGTAMLGGMMPPMSLLMSTRKDKVARYIEKRRRRVFEKTVRYASRKAYAESRPRIKGRFARRDEIAPDGTILPAVLFKEGLISEEEMKLMEDVAKEKHGTMANGGVRTGRTVQPTELPMNLPRKRGTTLPDLPPAGAAGGEAA</sequence>
<comment type="similarity">
    <text evidence="2">Belongs to the CONSTANS family.</text>
</comment>
<dbReference type="InterPro" id="IPR049808">
    <property type="entry name" value="CONSTANS-like_Bbox1"/>
</dbReference>
<evidence type="ECO:0000259" key="9">
    <source>
        <dbReference type="PROSITE" id="PS50119"/>
    </source>
</evidence>
<evidence type="ECO:0000256" key="6">
    <source>
        <dbReference type="PROSITE-ProRule" id="PRU00024"/>
    </source>
</evidence>
<feature type="compositionally biased region" description="Polar residues" evidence="8">
    <location>
        <begin position="201"/>
        <end position="218"/>
    </location>
</feature>
<evidence type="ECO:0000313" key="11">
    <source>
        <dbReference type="EMBL" id="GHP12294.1"/>
    </source>
</evidence>
<evidence type="ECO:0000256" key="7">
    <source>
        <dbReference type="PROSITE-ProRule" id="PRU00357"/>
    </source>
</evidence>
<reference evidence="11" key="1">
    <citation type="submission" date="2020-10" db="EMBL/GenBank/DDBJ databases">
        <title>Unveiling of a novel bifunctional photoreceptor, Dualchrome1, isolated from a cosmopolitan green alga.</title>
        <authorList>
            <person name="Suzuki S."/>
            <person name="Kawachi M."/>
        </authorList>
    </citation>
    <scope>NUCLEOTIDE SEQUENCE</scope>
    <source>
        <strain evidence="11">NIES 2893</strain>
    </source>
</reference>
<feature type="compositionally biased region" description="Low complexity" evidence="8">
    <location>
        <begin position="460"/>
        <end position="496"/>
    </location>
</feature>
<dbReference type="CDD" id="cd19821">
    <property type="entry name" value="Bbox1_BBX-like"/>
    <property type="match status" value="2"/>
</dbReference>
<dbReference type="OrthoDB" id="153872at2759"/>
<dbReference type="PROSITE" id="PS51017">
    <property type="entry name" value="CCT"/>
    <property type="match status" value="1"/>
</dbReference>
<evidence type="ECO:0000256" key="4">
    <source>
        <dbReference type="ARBA" id="ARBA00022833"/>
    </source>
</evidence>
<feature type="compositionally biased region" description="Low complexity" evidence="8">
    <location>
        <begin position="325"/>
        <end position="334"/>
    </location>
</feature>
<feature type="domain" description="CCT" evidence="10">
    <location>
        <begin position="518"/>
        <end position="560"/>
    </location>
</feature>
<feature type="domain" description="B box-type" evidence="9">
    <location>
        <begin position="66"/>
        <end position="113"/>
    </location>
</feature>